<evidence type="ECO:0000256" key="2">
    <source>
        <dbReference type="ARBA" id="ARBA00005814"/>
    </source>
</evidence>
<dbReference type="InterPro" id="IPR050352">
    <property type="entry name" value="ABCG_transporters"/>
</dbReference>
<gene>
    <name evidence="9" type="ORF">TBIB3V08_LOCUS10609</name>
</gene>
<dbReference type="GO" id="GO:0005886">
    <property type="term" value="C:plasma membrane"/>
    <property type="evidence" value="ECO:0007669"/>
    <property type="project" value="TreeGrafter"/>
</dbReference>
<organism evidence="9">
    <name type="scientific">Timema bartmani</name>
    <dbReference type="NCBI Taxonomy" id="61472"/>
    <lineage>
        <taxon>Eukaryota</taxon>
        <taxon>Metazoa</taxon>
        <taxon>Ecdysozoa</taxon>
        <taxon>Arthropoda</taxon>
        <taxon>Hexapoda</taxon>
        <taxon>Insecta</taxon>
        <taxon>Pterygota</taxon>
        <taxon>Neoptera</taxon>
        <taxon>Polyneoptera</taxon>
        <taxon>Phasmatodea</taxon>
        <taxon>Timematodea</taxon>
        <taxon>Timematoidea</taxon>
        <taxon>Timematidae</taxon>
        <taxon>Timema</taxon>
    </lineage>
</organism>
<protein>
    <recommendedName>
        <fullName evidence="8">ABC transporter domain-containing protein</fullName>
    </recommendedName>
</protein>
<dbReference type="GO" id="GO:0016887">
    <property type="term" value="F:ATP hydrolysis activity"/>
    <property type="evidence" value="ECO:0007669"/>
    <property type="project" value="InterPro"/>
</dbReference>
<dbReference type="EMBL" id="OD569846">
    <property type="protein sequence ID" value="CAD7448322.1"/>
    <property type="molecule type" value="Genomic_DNA"/>
</dbReference>
<feature type="region of interest" description="Disordered" evidence="7">
    <location>
        <begin position="1"/>
        <end position="46"/>
    </location>
</feature>
<reference evidence="9" key="1">
    <citation type="submission" date="2020-11" db="EMBL/GenBank/DDBJ databases">
        <authorList>
            <person name="Tran Van P."/>
        </authorList>
    </citation>
    <scope>NUCLEOTIDE SEQUENCE</scope>
</reference>
<evidence type="ECO:0000259" key="8">
    <source>
        <dbReference type="Pfam" id="PF00005"/>
    </source>
</evidence>
<keyword evidence="5" id="KW-1133">Transmembrane helix</keyword>
<keyword evidence="3" id="KW-0813">Transport</keyword>
<accession>A0A7R9F7Z2</accession>
<comment type="similarity">
    <text evidence="2">Belongs to the ABC transporter superfamily. ABCG family. Eye pigment precursor importer (TC 3.A.1.204) subfamily.</text>
</comment>
<evidence type="ECO:0000313" key="9">
    <source>
        <dbReference type="EMBL" id="CAD7448322.1"/>
    </source>
</evidence>
<evidence type="ECO:0000256" key="5">
    <source>
        <dbReference type="ARBA" id="ARBA00022989"/>
    </source>
</evidence>
<dbReference type="GO" id="GO:0042626">
    <property type="term" value="F:ATPase-coupled transmembrane transporter activity"/>
    <property type="evidence" value="ECO:0007669"/>
    <property type="project" value="TreeGrafter"/>
</dbReference>
<evidence type="ECO:0000256" key="6">
    <source>
        <dbReference type="ARBA" id="ARBA00023136"/>
    </source>
</evidence>
<evidence type="ECO:0000256" key="3">
    <source>
        <dbReference type="ARBA" id="ARBA00022448"/>
    </source>
</evidence>
<feature type="domain" description="ABC transporter" evidence="8">
    <location>
        <begin position="140"/>
        <end position="213"/>
    </location>
</feature>
<name>A0A7R9F7Z2_9NEOP</name>
<feature type="compositionally biased region" description="Gly residues" evidence="7">
    <location>
        <begin position="27"/>
        <end position="37"/>
    </location>
</feature>
<proteinExistence type="inferred from homology"/>
<dbReference type="InterPro" id="IPR003439">
    <property type="entry name" value="ABC_transporter-like_ATP-bd"/>
</dbReference>
<dbReference type="PANTHER" id="PTHR48041:SF116">
    <property type="entry name" value="PROTEIN BROWN"/>
    <property type="match status" value="1"/>
</dbReference>
<keyword evidence="4" id="KW-0812">Transmembrane</keyword>
<comment type="subcellular location">
    <subcellularLocation>
        <location evidence="1">Membrane</location>
        <topology evidence="1">Multi-pass membrane protein</topology>
    </subcellularLocation>
</comment>
<evidence type="ECO:0000256" key="4">
    <source>
        <dbReference type="ARBA" id="ARBA00022692"/>
    </source>
</evidence>
<evidence type="ECO:0000256" key="7">
    <source>
        <dbReference type="SAM" id="MobiDB-lite"/>
    </source>
</evidence>
<sequence>MSGTRTNMSRTRNNMSGKGVNGRRGRGGGGKVAGGEGEANSQSEMSGVAKSGSLLAIMGGRNLFQATYCNGGGRPESRGTFTRHRVNLESKNRTEKPREVESPVHCRVTTTYAMLTHAWSWSCALAVAPRVPIHSTTTCNGAGKTTLLATISRRIKGNTTGEVLINGRSIDPAFMANMSGFVPQQDLVVDSLTVREHMEFMNGLSTFVIAPPQAAAFLKFKFLYRVSNSVVNASKHKQTPRRANPYRILIRGVDRESYDVPTADIHTGLVYETLKWAGQDFPRLEEDCLPAL</sequence>
<dbReference type="SUPFAM" id="SSF52540">
    <property type="entry name" value="P-loop containing nucleoside triphosphate hydrolases"/>
    <property type="match status" value="1"/>
</dbReference>
<dbReference type="InterPro" id="IPR027417">
    <property type="entry name" value="P-loop_NTPase"/>
</dbReference>
<keyword evidence="6" id="KW-0472">Membrane</keyword>
<dbReference type="PANTHER" id="PTHR48041">
    <property type="entry name" value="ABC TRANSPORTER G FAMILY MEMBER 28"/>
    <property type="match status" value="1"/>
</dbReference>
<dbReference type="Gene3D" id="3.40.50.300">
    <property type="entry name" value="P-loop containing nucleotide triphosphate hydrolases"/>
    <property type="match status" value="1"/>
</dbReference>
<dbReference type="GO" id="GO:0005524">
    <property type="term" value="F:ATP binding"/>
    <property type="evidence" value="ECO:0007669"/>
    <property type="project" value="InterPro"/>
</dbReference>
<feature type="compositionally biased region" description="Polar residues" evidence="7">
    <location>
        <begin position="1"/>
        <end position="16"/>
    </location>
</feature>
<dbReference type="Pfam" id="PF00005">
    <property type="entry name" value="ABC_tran"/>
    <property type="match status" value="1"/>
</dbReference>
<dbReference type="AlphaFoldDB" id="A0A7R9F7Z2"/>
<evidence type="ECO:0000256" key="1">
    <source>
        <dbReference type="ARBA" id="ARBA00004141"/>
    </source>
</evidence>